<dbReference type="InterPro" id="IPR049557">
    <property type="entry name" value="Transketolase_CS"/>
</dbReference>
<feature type="region of interest" description="Disordered" evidence="6">
    <location>
        <begin position="1"/>
        <end position="31"/>
    </location>
</feature>
<dbReference type="Pfam" id="PF00456">
    <property type="entry name" value="Transketolase_N"/>
    <property type="match status" value="1"/>
</dbReference>
<evidence type="ECO:0000259" key="7">
    <source>
        <dbReference type="Pfam" id="PF00456"/>
    </source>
</evidence>
<dbReference type="InterPro" id="IPR005474">
    <property type="entry name" value="Transketolase_N"/>
</dbReference>
<dbReference type="PANTHER" id="PTHR47514">
    <property type="entry name" value="TRANSKETOLASE N-TERMINAL SECTION-RELATED"/>
    <property type="match status" value="1"/>
</dbReference>
<reference evidence="8" key="1">
    <citation type="submission" date="2019-02" db="EMBL/GenBank/DDBJ databases">
        <authorList>
            <person name="Gruber-Vodicka R. H."/>
            <person name="Seah K. B. B."/>
        </authorList>
    </citation>
    <scope>NUCLEOTIDE SEQUENCE</scope>
    <source>
        <strain evidence="8">BECK_DK47</strain>
    </source>
</reference>
<keyword evidence="4" id="KW-0479">Metal-binding</keyword>
<dbReference type="CDD" id="cd02012">
    <property type="entry name" value="TPP_TK"/>
    <property type="match status" value="1"/>
</dbReference>
<protein>
    <submittedName>
        <fullName evidence="8">Transketolase subunit A</fullName>
    </submittedName>
</protein>
<evidence type="ECO:0000256" key="3">
    <source>
        <dbReference type="ARBA" id="ARBA00022679"/>
    </source>
</evidence>
<gene>
    <name evidence="8" type="ORF">BECKDK2373B_GA0170837_102216</name>
</gene>
<proteinExistence type="inferred from homology"/>
<comment type="similarity">
    <text evidence="2">Belongs to the transketolase family.</text>
</comment>
<feature type="domain" description="Transketolase N-terminal" evidence="7">
    <location>
        <begin position="38"/>
        <end position="297"/>
    </location>
</feature>
<dbReference type="GO" id="GO:0016740">
    <property type="term" value="F:transferase activity"/>
    <property type="evidence" value="ECO:0007669"/>
    <property type="project" value="UniProtKB-KW"/>
</dbReference>
<dbReference type="InterPro" id="IPR029061">
    <property type="entry name" value="THDP-binding"/>
</dbReference>
<name>A0A450SAA7_9GAMM</name>
<feature type="compositionally biased region" description="Polar residues" evidence="6">
    <location>
        <begin position="9"/>
        <end position="25"/>
    </location>
</feature>
<keyword evidence="5" id="KW-0786">Thiamine pyrophosphate</keyword>
<dbReference type="PANTHER" id="PTHR47514:SF1">
    <property type="entry name" value="TRANSKETOLASE N-TERMINAL SECTION-RELATED"/>
    <property type="match status" value="1"/>
</dbReference>
<evidence type="ECO:0000256" key="5">
    <source>
        <dbReference type="ARBA" id="ARBA00023052"/>
    </source>
</evidence>
<evidence type="ECO:0000313" key="8">
    <source>
        <dbReference type="EMBL" id="VFJ49022.1"/>
    </source>
</evidence>
<comment type="cofactor">
    <cofactor evidence="1">
        <name>thiamine diphosphate</name>
        <dbReference type="ChEBI" id="CHEBI:58937"/>
    </cofactor>
</comment>
<dbReference type="GO" id="GO:0046872">
    <property type="term" value="F:metal ion binding"/>
    <property type="evidence" value="ECO:0007669"/>
    <property type="project" value="UniProtKB-KW"/>
</dbReference>
<keyword evidence="3" id="KW-0808">Transferase</keyword>
<dbReference type="AlphaFoldDB" id="A0A450SAA7"/>
<evidence type="ECO:0000256" key="2">
    <source>
        <dbReference type="ARBA" id="ARBA00007131"/>
    </source>
</evidence>
<dbReference type="SUPFAM" id="SSF52518">
    <property type="entry name" value="Thiamin diphosphate-binding fold (THDP-binding)"/>
    <property type="match status" value="1"/>
</dbReference>
<dbReference type="EMBL" id="CAADEX010000022">
    <property type="protein sequence ID" value="VFJ49022.1"/>
    <property type="molecule type" value="Genomic_DNA"/>
</dbReference>
<evidence type="ECO:0000256" key="6">
    <source>
        <dbReference type="SAM" id="MobiDB-lite"/>
    </source>
</evidence>
<dbReference type="Gene3D" id="3.40.50.970">
    <property type="match status" value="1"/>
</dbReference>
<accession>A0A450SAA7</accession>
<sequence length="301" mass="32672">MKHPDKKTSATSGATPSQGPSQASPKRTRDPKMLAELARELRRTILTMVHRAGSGHIGGSLSCIDMLACLYFGEMRHYPFRADWPARDRFVLSKGHAAPALYAILARCGYITNNDLLHLRSLGSILQGHPDSRRCPGVEASSGSLGQGLSIAHGMALAIRGQSMSPRVYVLLGDGELQEGQVWEAAMSAGHYRTHNLCALIDANGLQLDGAVRDIMNVDPIGDKFTAFGWNAIDIDGHDIQQIFRALDEARECRDRPTVIVARTVKGKGVSLFENDAAWHGKVPTDEQLRLALEELGAGSI</sequence>
<dbReference type="PROSITE" id="PS00801">
    <property type="entry name" value="TRANSKETOLASE_1"/>
    <property type="match status" value="1"/>
</dbReference>
<evidence type="ECO:0000256" key="1">
    <source>
        <dbReference type="ARBA" id="ARBA00001964"/>
    </source>
</evidence>
<evidence type="ECO:0000256" key="4">
    <source>
        <dbReference type="ARBA" id="ARBA00022723"/>
    </source>
</evidence>
<organism evidence="8">
    <name type="scientific">Candidatus Kentrum sp. DK</name>
    <dbReference type="NCBI Taxonomy" id="2126562"/>
    <lineage>
        <taxon>Bacteria</taxon>
        <taxon>Pseudomonadati</taxon>
        <taxon>Pseudomonadota</taxon>
        <taxon>Gammaproteobacteria</taxon>
        <taxon>Candidatus Kentrum</taxon>
    </lineage>
</organism>